<dbReference type="PROSITE" id="PS51257">
    <property type="entry name" value="PROKAR_LIPOPROTEIN"/>
    <property type="match status" value="1"/>
</dbReference>
<evidence type="ECO:0000256" key="1">
    <source>
        <dbReference type="SAM" id="MobiDB-lite"/>
    </source>
</evidence>
<reference evidence="3 4" key="1">
    <citation type="journal article" date="2008" name="Int. J. Syst. Evol. Microbiol.">
        <title>Leifsonia pindariensis sp. nov., isolated from the Pindari glacier of the Indian Himalayas, and emended description of the genus Leifsonia.</title>
        <authorList>
            <person name="Reddy G.S."/>
            <person name="Prabagaran S.R."/>
            <person name="Shivaji S."/>
        </authorList>
    </citation>
    <scope>NUCLEOTIDE SEQUENCE [LARGE SCALE GENOMIC DNA]</scope>
    <source>
        <strain evidence="3 4">PON 10</strain>
    </source>
</reference>
<dbReference type="Proteomes" id="UP000237755">
    <property type="component" value="Unassembled WGS sequence"/>
</dbReference>
<feature type="compositionally biased region" description="Low complexity" evidence="1">
    <location>
        <begin position="35"/>
        <end position="58"/>
    </location>
</feature>
<feature type="region of interest" description="Disordered" evidence="1">
    <location>
        <begin position="35"/>
        <end position="65"/>
    </location>
</feature>
<organism evidence="3 4">
    <name type="scientific">Microterricola pindariensis</name>
    <dbReference type="NCBI Taxonomy" id="478010"/>
    <lineage>
        <taxon>Bacteria</taxon>
        <taxon>Bacillati</taxon>
        <taxon>Actinomycetota</taxon>
        <taxon>Actinomycetes</taxon>
        <taxon>Micrococcales</taxon>
        <taxon>Microbacteriaceae</taxon>
        <taxon>Microterricola</taxon>
    </lineage>
</organism>
<protein>
    <recommendedName>
        <fullName evidence="5">Lipoprotein</fullName>
    </recommendedName>
</protein>
<keyword evidence="4" id="KW-1185">Reference proteome</keyword>
<comment type="caution">
    <text evidence="3">The sequence shown here is derived from an EMBL/GenBank/DDBJ whole genome shotgun (WGS) entry which is preliminary data.</text>
</comment>
<dbReference type="RefSeq" id="WP_104477594.1">
    <property type="nucleotide sequence ID" value="NZ_MPZN01000095.1"/>
</dbReference>
<evidence type="ECO:0000256" key="2">
    <source>
        <dbReference type="SAM" id="SignalP"/>
    </source>
</evidence>
<evidence type="ECO:0008006" key="5">
    <source>
        <dbReference type="Google" id="ProtNLM"/>
    </source>
</evidence>
<feature type="chain" id="PRO_5046444067" description="Lipoprotein" evidence="2">
    <location>
        <begin position="21"/>
        <end position="159"/>
    </location>
</feature>
<proteinExistence type="predicted"/>
<sequence>MIQRTTARAAALAAATLALALTGCAPATAPAPGEAPLAAAAPTATPAETPVAESAPPTDGAWPAGWTEELPHPTSGTVLYSHAERAALYRIGLVSTPEAFGALVTEFGAAGYTDEAGQDDEGEEHAEVHNFTKDDWRVILRGVNTDAGFELHYLAKQER</sequence>
<name>A0ABX5ASM4_9MICO</name>
<accession>A0ABX5ASM4</accession>
<feature type="signal peptide" evidence="2">
    <location>
        <begin position="1"/>
        <end position="20"/>
    </location>
</feature>
<keyword evidence="2" id="KW-0732">Signal</keyword>
<evidence type="ECO:0000313" key="4">
    <source>
        <dbReference type="Proteomes" id="UP000237755"/>
    </source>
</evidence>
<dbReference type="EMBL" id="MPZN01000095">
    <property type="protein sequence ID" value="PPL14408.1"/>
    <property type="molecule type" value="Genomic_DNA"/>
</dbReference>
<evidence type="ECO:0000313" key="3">
    <source>
        <dbReference type="EMBL" id="PPL14408.1"/>
    </source>
</evidence>
<gene>
    <name evidence="3" type="ORF">GY24_16355</name>
</gene>